<name>A0A9D9NEY7_9BACT</name>
<organism evidence="1 2">
    <name type="scientific">Candidatus Cryptobacteroides faecavium</name>
    <dbReference type="NCBI Taxonomy" id="2840762"/>
    <lineage>
        <taxon>Bacteria</taxon>
        <taxon>Pseudomonadati</taxon>
        <taxon>Bacteroidota</taxon>
        <taxon>Bacteroidia</taxon>
        <taxon>Bacteroidales</taxon>
        <taxon>Candidatus Cryptobacteroides</taxon>
    </lineage>
</organism>
<evidence type="ECO:0000313" key="2">
    <source>
        <dbReference type="Proteomes" id="UP000823603"/>
    </source>
</evidence>
<reference evidence="1" key="2">
    <citation type="journal article" date="2021" name="PeerJ">
        <title>Extensive microbial diversity within the chicken gut microbiome revealed by metagenomics and culture.</title>
        <authorList>
            <person name="Gilroy R."/>
            <person name="Ravi A."/>
            <person name="Getino M."/>
            <person name="Pursley I."/>
            <person name="Horton D.L."/>
            <person name="Alikhan N.F."/>
            <person name="Baker D."/>
            <person name="Gharbi K."/>
            <person name="Hall N."/>
            <person name="Watson M."/>
            <person name="Adriaenssens E.M."/>
            <person name="Foster-Nyarko E."/>
            <person name="Jarju S."/>
            <person name="Secka A."/>
            <person name="Antonio M."/>
            <person name="Oren A."/>
            <person name="Chaudhuri R.R."/>
            <person name="La Ragione R."/>
            <person name="Hildebrand F."/>
            <person name="Pallen M.J."/>
        </authorList>
    </citation>
    <scope>NUCLEOTIDE SEQUENCE</scope>
    <source>
        <strain evidence="1">B2-22910</strain>
    </source>
</reference>
<reference evidence="1" key="1">
    <citation type="submission" date="2020-10" db="EMBL/GenBank/DDBJ databases">
        <authorList>
            <person name="Gilroy R."/>
        </authorList>
    </citation>
    <scope>NUCLEOTIDE SEQUENCE</scope>
    <source>
        <strain evidence="1">B2-22910</strain>
    </source>
</reference>
<gene>
    <name evidence="1" type="ORF">IAB82_03100</name>
</gene>
<sequence length="305" mass="35157">MDRLNYVFDIASRYAPPDLYEEDGEICGDFPEVVTWFMGIVAGCHHYDFPCSFSQFCDNREIMDIVDAYNERIGSGGMQTSDGKKILQIDKEALYYGVMFVYYLTEKKCTNAKRSPETVRQQLLNLRDSLSDARRFTLESERVVFGEMNGRSTQEYVRKEPVRIYGRALIANLVHCIDMLLQKDSLHCGFDSSGAGTGLEIPLDDAEFDLFATDDRVTYAPTRKAWIAMDMLKYLFGTMNLPDLRARKCLDVSEFDEKDEKSYSINRLIVLCLNLMRYTDSRNENFIKSLMSKYKNFDPNTMAGF</sequence>
<evidence type="ECO:0000313" key="1">
    <source>
        <dbReference type="EMBL" id="MBO8470765.1"/>
    </source>
</evidence>
<dbReference type="Proteomes" id="UP000823603">
    <property type="component" value="Unassembled WGS sequence"/>
</dbReference>
<comment type="caution">
    <text evidence="1">The sequence shown here is derived from an EMBL/GenBank/DDBJ whole genome shotgun (WGS) entry which is preliminary data.</text>
</comment>
<dbReference type="EMBL" id="JADIMB010000044">
    <property type="protein sequence ID" value="MBO8470765.1"/>
    <property type="molecule type" value="Genomic_DNA"/>
</dbReference>
<protein>
    <submittedName>
        <fullName evidence="1">Uncharacterized protein</fullName>
    </submittedName>
</protein>
<accession>A0A9D9NEY7</accession>
<dbReference type="AlphaFoldDB" id="A0A9D9NEY7"/>
<proteinExistence type="predicted"/>